<dbReference type="Proteomes" id="UP001498476">
    <property type="component" value="Unassembled WGS sequence"/>
</dbReference>
<protein>
    <submittedName>
        <fullName evidence="2">Uncharacterized protein</fullName>
    </submittedName>
</protein>
<gene>
    <name evidence="2" type="ORF">QQX98_007227</name>
</gene>
<evidence type="ECO:0000313" key="2">
    <source>
        <dbReference type="EMBL" id="KAK7413886.1"/>
    </source>
</evidence>
<reference evidence="2 3" key="1">
    <citation type="journal article" date="2025" name="Microbiol. Resour. Announc.">
        <title>Draft genome sequences for Neonectria magnoliae and Neonectria punicea, canker pathogens of Liriodendron tulipifera and Acer saccharum in West Virginia.</title>
        <authorList>
            <person name="Petronek H.M."/>
            <person name="Kasson M.T."/>
            <person name="Metheny A.M."/>
            <person name="Stauder C.M."/>
            <person name="Lovett B."/>
            <person name="Lynch S.C."/>
            <person name="Garnas J.R."/>
            <person name="Kasson L.R."/>
            <person name="Stajich J.E."/>
        </authorList>
    </citation>
    <scope>NUCLEOTIDE SEQUENCE [LARGE SCALE GENOMIC DNA]</scope>
    <source>
        <strain evidence="2 3">NRRL 64653</strain>
    </source>
</reference>
<name>A0ABR1GYK0_9HYPO</name>
<evidence type="ECO:0000256" key="1">
    <source>
        <dbReference type="SAM" id="MobiDB-lite"/>
    </source>
</evidence>
<feature type="region of interest" description="Disordered" evidence="1">
    <location>
        <begin position="135"/>
        <end position="186"/>
    </location>
</feature>
<proteinExistence type="predicted"/>
<organism evidence="2 3">
    <name type="scientific">Neonectria punicea</name>
    <dbReference type="NCBI Taxonomy" id="979145"/>
    <lineage>
        <taxon>Eukaryota</taxon>
        <taxon>Fungi</taxon>
        <taxon>Dikarya</taxon>
        <taxon>Ascomycota</taxon>
        <taxon>Pezizomycotina</taxon>
        <taxon>Sordariomycetes</taxon>
        <taxon>Hypocreomycetidae</taxon>
        <taxon>Hypocreales</taxon>
        <taxon>Nectriaceae</taxon>
        <taxon>Neonectria</taxon>
    </lineage>
</organism>
<feature type="region of interest" description="Disordered" evidence="1">
    <location>
        <begin position="213"/>
        <end position="243"/>
    </location>
</feature>
<comment type="caution">
    <text evidence="2">The sequence shown here is derived from an EMBL/GenBank/DDBJ whole genome shotgun (WGS) entry which is preliminary data.</text>
</comment>
<evidence type="ECO:0000313" key="3">
    <source>
        <dbReference type="Proteomes" id="UP001498476"/>
    </source>
</evidence>
<sequence>MLPCEHIKVILLSVESLKHSLHRPSDLGRRRRNIPYKSVSVLHISNSGRYSFITERLLRKLLRVNYGSRSSSFEIDNDSIVHLQWHYPNVKHMETTSHLVLRDAHFEIILRKEDWELAIRRCLMEDYSEEQLRERGILQQRPQPDSQSHKAESTKSEAECRSTQVSDTGPEVDSEVDSVESGSNPRLSCASIATTIATLAGFPSRDVNWQEEYGEGQQDGEENEEATREIDDGGSSMDEDQIEEEVELKSECNESFNDEFHWANIEVVDTDSEDSGVDSDTGEEDYWLWSPEKRQWFHRNEDDSLLWFPGLS</sequence>
<keyword evidence="3" id="KW-1185">Reference proteome</keyword>
<feature type="compositionally biased region" description="Acidic residues" evidence="1">
    <location>
        <begin position="213"/>
        <end position="224"/>
    </location>
</feature>
<dbReference type="EMBL" id="JAZAVJ010000116">
    <property type="protein sequence ID" value="KAK7413886.1"/>
    <property type="molecule type" value="Genomic_DNA"/>
</dbReference>
<feature type="compositionally biased region" description="Basic and acidic residues" evidence="1">
    <location>
        <begin position="147"/>
        <end position="160"/>
    </location>
</feature>
<accession>A0ABR1GYK0</accession>